<proteinExistence type="predicted"/>
<accession>A0AAV4BXS4</accession>
<keyword evidence="2" id="KW-1185">Reference proteome</keyword>
<dbReference type="Proteomes" id="UP000735302">
    <property type="component" value="Unassembled WGS sequence"/>
</dbReference>
<name>A0AAV4BXS4_9GAST</name>
<dbReference type="Gene3D" id="3.60.10.10">
    <property type="entry name" value="Endonuclease/exonuclease/phosphatase"/>
    <property type="match status" value="1"/>
</dbReference>
<protein>
    <submittedName>
        <fullName evidence="1">Craniofacial development protein 2-like</fullName>
    </submittedName>
</protein>
<gene>
    <name evidence="1" type="ORF">PoB_005063700</name>
</gene>
<comment type="caution">
    <text evidence="1">The sequence shown here is derived from an EMBL/GenBank/DDBJ whole genome shotgun (WGS) entry which is preliminary data.</text>
</comment>
<dbReference type="EMBL" id="BLXT01005595">
    <property type="protein sequence ID" value="GFO24132.1"/>
    <property type="molecule type" value="Genomic_DNA"/>
</dbReference>
<evidence type="ECO:0000313" key="2">
    <source>
        <dbReference type="Proteomes" id="UP000735302"/>
    </source>
</evidence>
<dbReference type="InterPro" id="IPR036691">
    <property type="entry name" value="Endo/exonu/phosph_ase_sf"/>
</dbReference>
<evidence type="ECO:0000313" key="1">
    <source>
        <dbReference type="EMBL" id="GFO24132.1"/>
    </source>
</evidence>
<organism evidence="1 2">
    <name type="scientific">Plakobranchus ocellatus</name>
    <dbReference type="NCBI Taxonomy" id="259542"/>
    <lineage>
        <taxon>Eukaryota</taxon>
        <taxon>Metazoa</taxon>
        <taxon>Spiralia</taxon>
        <taxon>Lophotrochozoa</taxon>
        <taxon>Mollusca</taxon>
        <taxon>Gastropoda</taxon>
        <taxon>Heterobranchia</taxon>
        <taxon>Euthyneura</taxon>
        <taxon>Panpulmonata</taxon>
        <taxon>Sacoglossa</taxon>
        <taxon>Placobranchoidea</taxon>
        <taxon>Plakobranchidae</taxon>
        <taxon>Plakobranchus</taxon>
    </lineage>
</organism>
<sequence>MERGRFYKTVNYSGIHTHDRGVGMLYDVITATGLGNRCPISHRVAVAKLVARPSNLGIIQVYALTSDSEDEIVVKFYEEIEKAKGYLKSQGIIIIMGDFNAKVGDERVEDMAHGLQLLMEVSY</sequence>
<dbReference type="SUPFAM" id="SSF56219">
    <property type="entry name" value="DNase I-like"/>
    <property type="match status" value="1"/>
</dbReference>
<dbReference type="AlphaFoldDB" id="A0AAV4BXS4"/>
<reference evidence="1 2" key="1">
    <citation type="journal article" date="2021" name="Elife">
        <title>Chloroplast acquisition without the gene transfer in kleptoplastic sea slugs, Plakobranchus ocellatus.</title>
        <authorList>
            <person name="Maeda T."/>
            <person name="Takahashi S."/>
            <person name="Yoshida T."/>
            <person name="Shimamura S."/>
            <person name="Takaki Y."/>
            <person name="Nagai Y."/>
            <person name="Toyoda A."/>
            <person name="Suzuki Y."/>
            <person name="Arimoto A."/>
            <person name="Ishii H."/>
            <person name="Satoh N."/>
            <person name="Nishiyama T."/>
            <person name="Hasebe M."/>
            <person name="Maruyama T."/>
            <person name="Minagawa J."/>
            <person name="Obokata J."/>
            <person name="Shigenobu S."/>
        </authorList>
    </citation>
    <scope>NUCLEOTIDE SEQUENCE [LARGE SCALE GENOMIC DNA]</scope>
</reference>